<evidence type="ECO:0000313" key="6">
    <source>
        <dbReference type="EMBL" id="SUZ54965.1"/>
    </source>
</evidence>
<sequence>MTKTGHDHLESLRDGRSIYLNGQLVGDVVDHPAYRNAIKSTAALYDFQADSENQELMTFESPTGARVNRCWQMPESYDELVQRRLALEAWAEQTNGFLGRSPDHVASSLCGMMMRLDLFEAHGEERAKALSDYFEYVRDSDQFVTYVVVSPQADRSKGVGEQAAEFLTAGICDEDSQGITVKGAKMLGTSCIMANEVLLGTIQPMHPGEEQYAFSAAIPLGAKGVKLLSRKSYEASAVSEFDNPLSYRFDENDAVVYFDEVKVPWERVFVHRDPAMCRAQYHETPAHVFHNYQAQVRLMVKLRFLVGVARKIAETTNVLAYPQVVESLGALAGQAGLIEGMVHGMEAKGTYVGKYYVPDRHLMYASQVQAQQIYPEMIQAIRQLTGGGVIMMPSAAVDFASPETASYIEKTQQSPVASSKDRVKLFKLAWDAIGSEFGSRHTQYEMFYAGAQFAVRNHSYRTYDWDKATGLVGRFMETYDLPE</sequence>
<dbReference type="Pfam" id="PF11794">
    <property type="entry name" value="HpaB_N"/>
    <property type="match status" value="1"/>
</dbReference>
<reference evidence="6" key="1">
    <citation type="submission" date="2018-05" db="EMBL/GenBank/DDBJ databases">
        <authorList>
            <person name="Lanie J.A."/>
            <person name="Ng W.-L."/>
            <person name="Kazmierczak K.M."/>
            <person name="Andrzejewski T.M."/>
            <person name="Davidsen T.M."/>
            <person name="Wayne K.J."/>
            <person name="Tettelin H."/>
            <person name="Glass J.I."/>
            <person name="Rusch D."/>
            <person name="Podicherti R."/>
            <person name="Tsui H.-C.T."/>
            <person name="Winkler M.E."/>
        </authorList>
    </citation>
    <scope>NUCLEOTIDE SEQUENCE</scope>
</reference>
<evidence type="ECO:0000256" key="2">
    <source>
        <dbReference type="ARBA" id="ARBA00022827"/>
    </source>
</evidence>
<gene>
    <name evidence="6" type="ORF">METZ01_LOCUS7819</name>
</gene>
<dbReference type="InterPro" id="IPR024719">
    <property type="entry name" value="HpaB/PvcC/4-BUDH_C"/>
</dbReference>
<dbReference type="PIRSF" id="PIRSF000331">
    <property type="entry name" value="HpaA_HpaB"/>
    <property type="match status" value="1"/>
</dbReference>
<name>A0A381NK80_9ZZZZ</name>
<dbReference type="InterPro" id="IPR046373">
    <property type="entry name" value="Acyl-CoA_Oxase/DH_mid-dom_sf"/>
</dbReference>
<dbReference type="EMBL" id="UINC01000420">
    <property type="protein sequence ID" value="SUZ54965.1"/>
    <property type="molecule type" value="Genomic_DNA"/>
</dbReference>
<dbReference type="Gene3D" id="1.10.3140.10">
    <property type="entry name" value="4-hydroxybutyryl-coa dehydratase, domain 1"/>
    <property type="match status" value="1"/>
</dbReference>
<dbReference type="Gene3D" id="2.40.110.10">
    <property type="entry name" value="Butyryl-CoA Dehydrogenase, subunit A, domain 2"/>
    <property type="match status" value="1"/>
</dbReference>
<keyword evidence="1" id="KW-0285">Flavoprotein</keyword>
<dbReference type="GO" id="GO:0016627">
    <property type="term" value="F:oxidoreductase activity, acting on the CH-CH group of donors"/>
    <property type="evidence" value="ECO:0007669"/>
    <property type="project" value="InterPro"/>
</dbReference>
<evidence type="ECO:0000256" key="3">
    <source>
        <dbReference type="ARBA" id="ARBA00023002"/>
    </source>
</evidence>
<dbReference type="Gene3D" id="1.20.140.10">
    <property type="entry name" value="Butyryl-CoA Dehydrogenase, subunit A, domain 3"/>
    <property type="match status" value="1"/>
</dbReference>
<keyword evidence="3" id="KW-0560">Oxidoreductase</keyword>
<dbReference type="InterPro" id="IPR024674">
    <property type="entry name" value="HpaB/PvcC/4-BUDH_N"/>
</dbReference>
<dbReference type="PANTHER" id="PTHR36117:SF3">
    <property type="entry name" value="4-HYDROXYPHENYLACETATE 3-MONOOXYGENASE-RELATED"/>
    <property type="match status" value="1"/>
</dbReference>
<proteinExistence type="predicted"/>
<dbReference type="SUPFAM" id="SSF47203">
    <property type="entry name" value="Acyl-CoA dehydrogenase C-terminal domain-like"/>
    <property type="match status" value="1"/>
</dbReference>
<feature type="domain" description="HpaB/PvcC/4-BUDH N-terminal" evidence="5">
    <location>
        <begin position="4"/>
        <end position="270"/>
    </location>
</feature>
<protein>
    <recommendedName>
        <fullName evidence="7">HpaB/PvcC/4-BUDH N-terminal domain-containing protein</fullName>
    </recommendedName>
</protein>
<evidence type="ECO:0000256" key="1">
    <source>
        <dbReference type="ARBA" id="ARBA00022630"/>
    </source>
</evidence>
<dbReference type="AlphaFoldDB" id="A0A381NK80"/>
<dbReference type="Pfam" id="PF03241">
    <property type="entry name" value="HpaB"/>
    <property type="match status" value="1"/>
</dbReference>
<dbReference type="InterPro" id="IPR036250">
    <property type="entry name" value="AcylCo_DH-like_C"/>
</dbReference>
<keyword evidence="2" id="KW-0274">FAD</keyword>
<dbReference type="SUPFAM" id="SSF56645">
    <property type="entry name" value="Acyl-CoA dehydrogenase NM domain-like"/>
    <property type="match status" value="1"/>
</dbReference>
<organism evidence="6">
    <name type="scientific">marine metagenome</name>
    <dbReference type="NCBI Taxonomy" id="408172"/>
    <lineage>
        <taxon>unclassified sequences</taxon>
        <taxon>metagenomes</taxon>
        <taxon>ecological metagenomes</taxon>
    </lineage>
</organism>
<accession>A0A381NK80</accession>
<feature type="domain" description="HpaB/PvcC/4-BUDH C-terminal" evidence="4">
    <location>
        <begin position="277"/>
        <end position="476"/>
    </location>
</feature>
<evidence type="ECO:0000259" key="4">
    <source>
        <dbReference type="Pfam" id="PF03241"/>
    </source>
</evidence>
<dbReference type="InterPro" id="IPR009100">
    <property type="entry name" value="AcylCoA_DH/oxidase_NM_dom_sf"/>
</dbReference>
<dbReference type="PANTHER" id="PTHR36117">
    <property type="entry name" value="4-HYDROXYPHENYLACETATE 3-MONOOXYGENASE-RELATED"/>
    <property type="match status" value="1"/>
</dbReference>
<evidence type="ECO:0008006" key="7">
    <source>
        <dbReference type="Google" id="ProtNLM"/>
    </source>
</evidence>
<evidence type="ECO:0000259" key="5">
    <source>
        <dbReference type="Pfam" id="PF11794"/>
    </source>
</evidence>
<dbReference type="InterPro" id="IPR004925">
    <property type="entry name" value="HpaB/PvcC/4-BUDH"/>
</dbReference>